<dbReference type="EMBL" id="JAOTPO010000012">
    <property type="protein sequence ID" value="MDE5414947.1"/>
    <property type="molecule type" value="Genomic_DNA"/>
</dbReference>
<gene>
    <name evidence="1" type="ORF">N7Z68_16420</name>
</gene>
<dbReference type="Proteomes" id="UP001148125">
    <property type="component" value="Unassembled WGS sequence"/>
</dbReference>
<dbReference type="RefSeq" id="WP_275119649.1">
    <property type="nucleotide sequence ID" value="NZ_JAOTPO010000012.1"/>
</dbReference>
<proteinExistence type="predicted"/>
<evidence type="ECO:0000313" key="2">
    <source>
        <dbReference type="Proteomes" id="UP001148125"/>
    </source>
</evidence>
<evidence type="ECO:0000313" key="1">
    <source>
        <dbReference type="EMBL" id="MDE5414947.1"/>
    </source>
</evidence>
<evidence type="ECO:0008006" key="3">
    <source>
        <dbReference type="Google" id="ProtNLM"/>
    </source>
</evidence>
<accession>A0ABT5VI05</accession>
<sequence>MEKDQNKDKFENANEDRANFFMDVDRMINEGLGGGTVSYENNSGIIEEARDLVEEEPPNQPEDERK</sequence>
<reference evidence="1" key="1">
    <citation type="submission" date="2024-05" db="EMBL/GenBank/DDBJ databases">
        <title>Alkalihalobacillus sp. strain MEB203 novel alkaliphilic bacterium from Lonar Lake, India.</title>
        <authorList>
            <person name="Joshi A."/>
            <person name="Thite S."/>
            <person name="Mengade P."/>
        </authorList>
    </citation>
    <scope>NUCLEOTIDE SEQUENCE</scope>
    <source>
        <strain evidence="1">MEB 203</strain>
    </source>
</reference>
<keyword evidence="2" id="KW-1185">Reference proteome</keyword>
<comment type="caution">
    <text evidence="1">The sequence shown here is derived from an EMBL/GenBank/DDBJ whole genome shotgun (WGS) entry which is preliminary data.</text>
</comment>
<organism evidence="1 2">
    <name type="scientific">Alkalihalobacterium chitinilyticum</name>
    <dbReference type="NCBI Taxonomy" id="2980103"/>
    <lineage>
        <taxon>Bacteria</taxon>
        <taxon>Bacillati</taxon>
        <taxon>Bacillota</taxon>
        <taxon>Bacilli</taxon>
        <taxon>Bacillales</taxon>
        <taxon>Bacillaceae</taxon>
        <taxon>Alkalihalobacterium</taxon>
    </lineage>
</organism>
<protein>
    <recommendedName>
        <fullName evidence="3">Small, acid-soluble spore protein, alpha/beta type</fullName>
    </recommendedName>
</protein>
<name>A0ABT5VI05_9BACI</name>